<gene>
    <name evidence="3" type="ORF">C449_13822</name>
</gene>
<dbReference type="PANTHER" id="PTHR43833:SF9">
    <property type="entry name" value="POTASSIUM CHANNEL PROTEIN YUGO-RELATED"/>
    <property type="match status" value="1"/>
</dbReference>
<dbReference type="AlphaFoldDB" id="M0QSL9"/>
<evidence type="ECO:0000313" key="4">
    <source>
        <dbReference type="Proteomes" id="UP000011669"/>
    </source>
</evidence>
<feature type="domain" description="RCK N-terminal" evidence="2">
    <location>
        <begin position="3"/>
        <end position="118"/>
    </location>
</feature>
<dbReference type="STRING" id="1227455.C449_13822"/>
<dbReference type="EMBL" id="AOMD01000029">
    <property type="protein sequence ID" value="EMA43642.1"/>
    <property type="molecule type" value="Genomic_DNA"/>
</dbReference>
<dbReference type="InterPro" id="IPR050721">
    <property type="entry name" value="Trk_Ktr_HKT_K-transport"/>
</dbReference>
<proteinExistence type="predicted"/>
<keyword evidence="3" id="KW-0407">Ion channel</keyword>
<dbReference type="RefSeq" id="WP_006078626.1">
    <property type="nucleotide sequence ID" value="NZ_AOMD01000029.1"/>
</dbReference>
<evidence type="ECO:0000313" key="3">
    <source>
        <dbReference type="EMBL" id="EMA43642.1"/>
    </source>
</evidence>
<keyword evidence="3" id="KW-0406">Ion transport</keyword>
<organism evidence="3 4">
    <name type="scientific">Halococcus saccharolyticus DSM 5350</name>
    <dbReference type="NCBI Taxonomy" id="1227455"/>
    <lineage>
        <taxon>Archaea</taxon>
        <taxon>Methanobacteriati</taxon>
        <taxon>Methanobacteriota</taxon>
        <taxon>Stenosarchaea group</taxon>
        <taxon>Halobacteria</taxon>
        <taxon>Halobacteriales</taxon>
        <taxon>Halococcaceae</taxon>
        <taxon>Halococcus</taxon>
    </lineage>
</organism>
<dbReference type="PROSITE" id="PS51201">
    <property type="entry name" value="RCK_N"/>
    <property type="match status" value="1"/>
</dbReference>
<reference evidence="3 4" key="1">
    <citation type="journal article" date="2014" name="PLoS Genet.">
        <title>Phylogenetically driven sequencing of extremely halophilic archaea reveals strategies for static and dynamic osmo-response.</title>
        <authorList>
            <person name="Becker E.A."/>
            <person name="Seitzer P.M."/>
            <person name="Tritt A."/>
            <person name="Larsen D."/>
            <person name="Krusor M."/>
            <person name="Yao A.I."/>
            <person name="Wu D."/>
            <person name="Madern D."/>
            <person name="Eisen J.A."/>
            <person name="Darling A.E."/>
            <person name="Facciotti M.T."/>
        </authorList>
    </citation>
    <scope>NUCLEOTIDE SEQUENCE [LARGE SCALE GENOMIC DNA]</scope>
    <source>
        <strain evidence="3 4">DSM 5350</strain>
    </source>
</reference>
<dbReference type="GO" id="GO:0034220">
    <property type="term" value="P:monoatomic ion transmembrane transport"/>
    <property type="evidence" value="ECO:0007669"/>
    <property type="project" value="UniProtKB-KW"/>
</dbReference>
<dbReference type="GO" id="GO:0006813">
    <property type="term" value="P:potassium ion transport"/>
    <property type="evidence" value="ECO:0007669"/>
    <property type="project" value="InterPro"/>
</dbReference>
<dbReference type="InParanoid" id="M0QSL9"/>
<feature type="region of interest" description="Disordered" evidence="1">
    <location>
        <begin position="134"/>
        <end position="184"/>
    </location>
</feature>
<comment type="caution">
    <text evidence="3">The sequence shown here is derived from an EMBL/GenBank/DDBJ whole genome shotgun (WGS) entry which is preliminary data.</text>
</comment>
<feature type="compositionally biased region" description="Basic and acidic residues" evidence="1">
    <location>
        <begin position="150"/>
        <end position="172"/>
    </location>
</feature>
<feature type="compositionally biased region" description="Basic and acidic residues" evidence="1">
    <location>
        <begin position="134"/>
        <end position="143"/>
    </location>
</feature>
<dbReference type="Gene3D" id="3.40.50.720">
    <property type="entry name" value="NAD(P)-binding Rossmann-like Domain"/>
    <property type="match status" value="1"/>
</dbReference>
<accession>M0QSL9</accession>
<protein>
    <submittedName>
        <fullName evidence="3">Potassium channel-like protein</fullName>
    </submittedName>
</protein>
<dbReference type="SUPFAM" id="SSF51735">
    <property type="entry name" value="NAD(P)-binding Rossmann-fold domains"/>
    <property type="match status" value="1"/>
</dbReference>
<dbReference type="OrthoDB" id="289108at2157"/>
<keyword evidence="4" id="KW-1185">Reference proteome</keyword>
<dbReference type="Pfam" id="PF02254">
    <property type="entry name" value="TrkA_N"/>
    <property type="match status" value="1"/>
</dbReference>
<sequence length="184" mass="19508">MNSETVVIGGDGAVGEVLAGQLVGTSAAVVFLDEDERAVEHAAEAGADARVGDPSEAATLDREDIEEMGTAIVASQKDSHNLLVAQLLQLRRTERVIALVNDPKNVEAFTAAGIEPVSASTVLAGALDRQRRGAEIVETERSLGQETEEDTAKRHLEHEESTDDPKHERVRSDGAGVTCSAQRT</sequence>
<name>M0QSL9_9EURY</name>
<dbReference type="InterPro" id="IPR036291">
    <property type="entry name" value="NAD(P)-bd_dom_sf"/>
</dbReference>
<dbReference type="PATRIC" id="fig|1227455.4.peg.2815"/>
<keyword evidence="3" id="KW-0813">Transport</keyword>
<dbReference type="PANTHER" id="PTHR43833">
    <property type="entry name" value="POTASSIUM CHANNEL PROTEIN 2-RELATED-RELATED"/>
    <property type="match status" value="1"/>
</dbReference>
<evidence type="ECO:0000256" key="1">
    <source>
        <dbReference type="SAM" id="MobiDB-lite"/>
    </source>
</evidence>
<dbReference type="InterPro" id="IPR003148">
    <property type="entry name" value="RCK_N"/>
</dbReference>
<evidence type="ECO:0000259" key="2">
    <source>
        <dbReference type="PROSITE" id="PS51201"/>
    </source>
</evidence>
<dbReference type="Proteomes" id="UP000011669">
    <property type="component" value="Unassembled WGS sequence"/>
</dbReference>